<evidence type="ECO:0000256" key="1">
    <source>
        <dbReference type="SAM" id="MobiDB-lite"/>
    </source>
</evidence>
<dbReference type="RefSeq" id="XP_028339658.1">
    <property type="nucleotide sequence ID" value="XM_028483857.1"/>
</dbReference>
<gene>
    <name evidence="3" type="primary">LOC114484836</name>
</gene>
<sequence>MDLVPEPSQPGPPPADLPSAQAPLSPQGELVLCVPRCPYHCAALHPPPPSCSPPRPRAGPCFLCHRTEEDPNSEVAPEALRTPPPPPGCLLPLLGFFVSSCHCLPSSVSLLPLTVPPDPNVQSRAFAVSPASRTTPATWVSDVSVSLALVLCCHPGTSDVEALRSSTWEPSERRATTSKHVGGSETAQAATWSRVGGQLVSPRLDDI</sequence>
<evidence type="ECO:0000313" key="3">
    <source>
        <dbReference type="RefSeq" id="XP_028339658.1"/>
    </source>
</evidence>
<dbReference type="KEGG" id="pcad:114484836"/>
<dbReference type="AlphaFoldDB" id="A0A455AUU8"/>
<dbReference type="Proteomes" id="UP000248484">
    <property type="component" value="Unplaced"/>
</dbReference>
<dbReference type="InParanoid" id="A0A455AUU8"/>
<evidence type="ECO:0000313" key="2">
    <source>
        <dbReference type="Proteomes" id="UP000248484"/>
    </source>
</evidence>
<protein>
    <submittedName>
        <fullName evidence="3">Actin-binding protein WASF1-like</fullName>
    </submittedName>
</protein>
<keyword evidence="2" id="KW-1185">Reference proteome</keyword>
<feature type="region of interest" description="Disordered" evidence="1">
    <location>
        <begin position="164"/>
        <end position="192"/>
    </location>
</feature>
<feature type="region of interest" description="Disordered" evidence="1">
    <location>
        <begin position="1"/>
        <end position="23"/>
    </location>
</feature>
<feature type="compositionally biased region" description="Pro residues" evidence="1">
    <location>
        <begin position="7"/>
        <end position="16"/>
    </location>
</feature>
<accession>A0A455AUU8</accession>
<name>A0A455AUU8_PHYMC</name>
<proteinExistence type="predicted"/>
<reference evidence="3" key="1">
    <citation type="submission" date="2025-08" db="UniProtKB">
        <authorList>
            <consortium name="RefSeq"/>
        </authorList>
    </citation>
    <scope>IDENTIFICATION</scope>
    <source>
        <tissue evidence="3">Muscle</tissue>
    </source>
</reference>
<organism evidence="2 3">
    <name type="scientific">Physeter macrocephalus</name>
    <name type="common">Sperm whale</name>
    <name type="synonym">Physeter catodon</name>
    <dbReference type="NCBI Taxonomy" id="9755"/>
    <lineage>
        <taxon>Eukaryota</taxon>
        <taxon>Metazoa</taxon>
        <taxon>Chordata</taxon>
        <taxon>Craniata</taxon>
        <taxon>Vertebrata</taxon>
        <taxon>Euteleostomi</taxon>
        <taxon>Mammalia</taxon>
        <taxon>Eutheria</taxon>
        <taxon>Laurasiatheria</taxon>
        <taxon>Artiodactyla</taxon>
        <taxon>Whippomorpha</taxon>
        <taxon>Cetacea</taxon>
        <taxon>Odontoceti</taxon>
        <taxon>Physeteridae</taxon>
        <taxon>Physeter</taxon>
    </lineage>
</organism>
<dbReference type="GeneID" id="114484836"/>